<protein>
    <submittedName>
        <fullName evidence="1">Uncharacterized protein</fullName>
    </submittedName>
</protein>
<accession>A0ACC0BJT1</accession>
<comment type="caution">
    <text evidence="1">The sequence shown here is derived from an EMBL/GenBank/DDBJ whole genome shotgun (WGS) entry which is preliminary data.</text>
</comment>
<gene>
    <name evidence="1" type="ORF">M9H77_13289</name>
</gene>
<sequence length="320" mass="35792">MAYKIPVRFKRVAAVFDSEVARARLCDSSSGSEHSMPDRDETLASLSDLINSFIEKEGGFNVYAALREKSEESEKDSAGCVDDHDHDHDEAEEALKILFSCQADDVVKRNIGSAVENALAEVGADFSSSDFKRTLMSRLRYRGFDAGLCKSKWEKSGNCPSGSYEYIDVFMPGNHRYIIEVSMAKEFDIARPSTSYSNLLKVFPWIFVGKQEELKQITKLMGKSIRKSMKKAEIHVAPWRRLAYMQAKWFASYKRTVNEFPVQKALVGDDDEEELKRKRSVGFAPNPKLTFCYKQQGFAAAATATVGSKVGNLALALNVG</sequence>
<evidence type="ECO:0000313" key="1">
    <source>
        <dbReference type="EMBL" id="KAI5672925.1"/>
    </source>
</evidence>
<evidence type="ECO:0000313" key="2">
    <source>
        <dbReference type="Proteomes" id="UP001060085"/>
    </source>
</evidence>
<reference evidence="2" key="1">
    <citation type="journal article" date="2023" name="Nat. Plants">
        <title>Single-cell RNA sequencing provides a high-resolution roadmap for understanding the multicellular compartmentation of specialized metabolism.</title>
        <authorList>
            <person name="Sun S."/>
            <person name="Shen X."/>
            <person name="Li Y."/>
            <person name="Li Y."/>
            <person name="Wang S."/>
            <person name="Li R."/>
            <person name="Zhang H."/>
            <person name="Shen G."/>
            <person name="Guo B."/>
            <person name="Wei J."/>
            <person name="Xu J."/>
            <person name="St-Pierre B."/>
            <person name="Chen S."/>
            <person name="Sun C."/>
        </authorList>
    </citation>
    <scope>NUCLEOTIDE SEQUENCE [LARGE SCALE GENOMIC DNA]</scope>
</reference>
<dbReference type="Proteomes" id="UP001060085">
    <property type="component" value="Linkage Group LG03"/>
</dbReference>
<proteinExistence type="predicted"/>
<name>A0ACC0BJT1_CATRO</name>
<organism evidence="1 2">
    <name type="scientific">Catharanthus roseus</name>
    <name type="common">Madagascar periwinkle</name>
    <name type="synonym">Vinca rosea</name>
    <dbReference type="NCBI Taxonomy" id="4058"/>
    <lineage>
        <taxon>Eukaryota</taxon>
        <taxon>Viridiplantae</taxon>
        <taxon>Streptophyta</taxon>
        <taxon>Embryophyta</taxon>
        <taxon>Tracheophyta</taxon>
        <taxon>Spermatophyta</taxon>
        <taxon>Magnoliopsida</taxon>
        <taxon>eudicotyledons</taxon>
        <taxon>Gunneridae</taxon>
        <taxon>Pentapetalae</taxon>
        <taxon>asterids</taxon>
        <taxon>lamiids</taxon>
        <taxon>Gentianales</taxon>
        <taxon>Apocynaceae</taxon>
        <taxon>Rauvolfioideae</taxon>
        <taxon>Vinceae</taxon>
        <taxon>Catharanthinae</taxon>
        <taxon>Catharanthus</taxon>
    </lineage>
</organism>
<keyword evidence="2" id="KW-1185">Reference proteome</keyword>
<dbReference type="EMBL" id="CM044703">
    <property type="protein sequence ID" value="KAI5672925.1"/>
    <property type="molecule type" value="Genomic_DNA"/>
</dbReference>